<sequence>MPILPARGSRRGTGLAPGGGHEIGDLVRAKGIEARWHGPATMPPGRGHNAAARPGDGRRGYSRLVRTAQQILADAAVIAVVGASRDPRKAAHSVPAQMQRYGWRIIPVNPTADELFGEPVYRSLADIPHPVDLVDVFRPAEDAVEVVREAVAIGAPAVWLQLGIVSPEARRIAEEAGIDYVEDRCLIVERAAAGLSRR</sequence>
<dbReference type="Pfam" id="PF13380">
    <property type="entry name" value="CoA_binding_2"/>
    <property type="match status" value="1"/>
</dbReference>
<feature type="domain" description="CoA-binding" evidence="2">
    <location>
        <begin position="72"/>
        <end position="164"/>
    </location>
</feature>
<keyword evidence="4" id="KW-1185">Reference proteome</keyword>
<dbReference type="InterPro" id="IPR036291">
    <property type="entry name" value="NAD(P)-bd_dom_sf"/>
</dbReference>
<evidence type="ECO:0000256" key="1">
    <source>
        <dbReference type="SAM" id="MobiDB-lite"/>
    </source>
</evidence>
<name>A0A1C6RMB7_9ACTN</name>
<proteinExistence type="predicted"/>
<gene>
    <name evidence="3" type="ORF">GA0074694_2310</name>
</gene>
<dbReference type="PANTHER" id="PTHR33303">
    <property type="entry name" value="CYTOPLASMIC PROTEIN-RELATED"/>
    <property type="match status" value="1"/>
</dbReference>
<dbReference type="SUPFAM" id="SSF51735">
    <property type="entry name" value="NAD(P)-binding Rossmann-fold domains"/>
    <property type="match status" value="1"/>
</dbReference>
<accession>A0A1C6RMB7</accession>
<feature type="region of interest" description="Disordered" evidence="1">
    <location>
        <begin position="1"/>
        <end position="23"/>
    </location>
</feature>
<dbReference type="Gene3D" id="3.40.50.720">
    <property type="entry name" value="NAD(P)-binding Rossmann-like Domain"/>
    <property type="match status" value="1"/>
</dbReference>
<dbReference type="SMART" id="SM00881">
    <property type="entry name" value="CoA_binding"/>
    <property type="match status" value="1"/>
</dbReference>
<organism evidence="3 4">
    <name type="scientific">Micromonospora inyonensis</name>
    <dbReference type="NCBI Taxonomy" id="47866"/>
    <lineage>
        <taxon>Bacteria</taxon>
        <taxon>Bacillati</taxon>
        <taxon>Actinomycetota</taxon>
        <taxon>Actinomycetes</taxon>
        <taxon>Micromonosporales</taxon>
        <taxon>Micromonosporaceae</taxon>
        <taxon>Micromonospora</taxon>
    </lineage>
</organism>
<dbReference type="STRING" id="47866.GA0074694_2310"/>
<reference evidence="4" key="1">
    <citation type="submission" date="2016-06" db="EMBL/GenBank/DDBJ databases">
        <authorList>
            <person name="Varghese N."/>
        </authorList>
    </citation>
    <scope>NUCLEOTIDE SEQUENCE [LARGE SCALE GENOMIC DNA]</scope>
    <source>
        <strain evidence="4">DSM 46123</strain>
    </source>
</reference>
<protein>
    <submittedName>
        <fullName evidence="3">Predicted CoA-binding protein</fullName>
    </submittedName>
</protein>
<dbReference type="Proteomes" id="UP000198906">
    <property type="component" value="Unassembled WGS sequence"/>
</dbReference>
<evidence type="ECO:0000313" key="3">
    <source>
        <dbReference type="EMBL" id="SCL18312.1"/>
    </source>
</evidence>
<dbReference type="AlphaFoldDB" id="A0A1C6RMB7"/>
<dbReference type="EMBL" id="FMHU01000001">
    <property type="protein sequence ID" value="SCL18312.1"/>
    <property type="molecule type" value="Genomic_DNA"/>
</dbReference>
<evidence type="ECO:0000259" key="2">
    <source>
        <dbReference type="SMART" id="SM00881"/>
    </source>
</evidence>
<evidence type="ECO:0000313" key="4">
    <source>
        <dbReference type="Proteomes" id="UP000198906"/>
    </source>
</evidence>
<dbReference type="PANTHER" id="PTHR33303:SF2">
    <property type="entry name" value="COA-BINDING DOMAIN-CONTAINING PROTEIN"/>
    <property type="match status" value="1"/>
</dbReference>
<dbReference type="InterPro" id="IPR003781">
    <property type="entry name" value="CoA-bd"/>
</dbReference>
<feature type="region of interest" description="Disordered" evidence="1">
    <location>
        <begin position="36"/>
        <end position="59"/>
    </location>
</feature>